<dbReference type="CDD" id="cd16022">
    <property type="entry name" value="sulfatase_like"/>
    <property type="match status" value="1"/>
</dbReference>
<dbReference type="Proteomes" id="UP001314681">
    <property type="component" value="Unassembled WGS sequence"/>
</dbReference>
<dbReference type="SUPFAM" id="SSF53649">
    <property type="entry name" value="Alkaline phosphatase-like"/>
    <property type="match status" value="1"/>
</dbReference>
<sequence length="505" mass="58308">MKKKNVAVILCDQLRLDHLSCYGAKDTYTPNIDRLAKEGVMFTNAVTASPVCAPARASMMTGRYVSDHQVWTNDVPFREGIECLPARVNALGYRTGCFGKLHHYPARDAKGFQTAYQMEENRLGEQEDYLLWLKEKIMDEAASTAQAVEFAKLDVFPEKDGCFPFGRDLYYENWIADRAMEFMKDTDTPFFAWISFQGPHTPLDPFPEVYEGREQPTADLHLDYDPPCEVARYRKYRLDGHFTEEEHREYRKKYGCLVEEIDCQVGRLIRHLEEQGLYEDTLILFFADHGDLCGDYGMRQKGPFLYGAQLDIPLIVAHHPDLPRGEVCEELTSNLDIGATVLAYMGDEKPFGYSRDMAALYQKPRLRREVIYSEFCDSAKIVVDREYRFVYYPFSGECELVRNTEEMCPLQEKPEYYPVVRRMLEHVIDFMILAKGARIEAQDLTPGVQEGLSKKLPGYQSQVPLAFPIQTETQIGNLKAAGLNWSYNEFCRSRRLERSYGAYWE</sequence>
<dbReference type="PANTHER" id="PTHR42693">
    <property type="entry name" value="ARYLSULFATASE FAMILY MEMBER"/>
    <property type="match status" value="1"/>
</dbReference>
<gene>
    <name evidence="6" type="ORF">KTH90_24275</name>
</gene>
<dbReference type="EMBL" id="JAHQCX010000029">
    <property type="protein sequence ID" value="MBU9729112.1"/>
    <property type="molecule type" value="Genomic_DNA"/>
</dbReference>
<name>A0ABS6KF04_9FIRM</name>
<evidence type="ECO:0000256" key="4">
    <source>
        <dbReference type="ARBA" id="ARBA00022837"/>
    </source>
</evidence>
<organism evidence="6 7">
    <name type="scientific">Diplocloster modestus</name>
    <dbReference type="NCBI Taxonomy" id="2850322"/>
    <lineage>
        <taxon>Bacteria</taxon>
        <taxon>Bacillati</taxon>
        <taxon>Bacillota</taxon>
        <taxon>Clostridia</taxon>
        <taxon>Lachnospirales</taxon>
        <taxon>Lachnospiraceae</taxon>
        <taxon>Diplocloster</taxon>
    </lineage>
</organism>
<keyword evidence="4" id="KW-0106">Calcium</keyword>
<proteinExistence type="inferred from homology"/>
<comment type="similarity">
    <text evidence="1">Belongs to the sulfatase family.</text>
</comment>
<keyword evidence="3" id="KW-0378">Hydrolase</keyword>
<dbReference type="InterPro" id="IPR017850">
    <property type="entry name" value="Alkaline_phosphatase_core_sf"/>
</dbReference>
<evidence type="ECO:0000313" key="7">
    <source>
        <dbReference type="Proteomes" id="UP001314681"/>
    </source>
</evidence>
<comment type="caution">
    <text evidence="6">The sequence shown here is derived from an EMBL/GenBank/DDBJ whole genome shotgun (WGS) entry which is preliminary data.</text>
</comment>
<dbReference type="Gene3D" id="3.40.720.10">
    <property type="entry name" value="Alkaline Phosphatase, subunit A"/>
    <property type="match status" value="1"/>
</dbReference>
<evidence type="ECO:0000256" key="2">
    <source>
        <dbReference type="ARBA" id="ARBA00022723"/>
    </source>
</evidence>
<keyword evidence="2" id="KW-0479">Metal-binding</keyword>
<keyword evidence="7" id="KW-1185">Reference proteome</keyword>
<evidence type="ECO:0000259" key="5">
    <source>
        <dbReference type="Pfam" id="PF00884"/>
    </source>
</evidence>
<dbReference type="PROSITE" id="PS00523">
    <property type="entry name" value="SULFATASE_1"/>
    <property type="match status" value="1"/>
</dbReference>
<dbReference type="Pfam" id="PF00884">
    <property type="entry name" value="Sulfatase"/>
    <property type="match status" value="1"/>
</dbReference>
<dbReference type="PANTHER" id="PTHR42693:SF53">
    <property type="entry name" value="ENDO-4-O-SULFATASE"/>
    <property type="match status" value="1"/>
</dbReference>
<dbReference type="InterPro" id="IPR024607">
    <property type="entry name" value="Sulfatase_CS"/>
</dbReference>
<evidence type="ECO:0000256" key="1">
    <source>
        <dbReference type="ARBA" id="ARBA00008779"/>
    </source>
</evidence>
<reference evidence="6 7" key="1">
    <citation type="submission" date="2021-06" db="EMBL/GenBank/DDBJ databases">
        <title>Description of novel taxa of the family Lachnospiraceae.</title>
        <authorList>
            <person name="Chaplin A.V."/>
            <person name="Sokolova S.R."/>
            <person name="Pikina A.P."/>
            <person name="Korzhanova M."/>
            <person name="Belova V."/>
            <person name="Korostin D."/>
            <person name="Efimov B.A."/>
        </authorList>
    </citation>
    <scope>NUCLEOTIDE SEQUENCE [LARGE SCALE GENOMIC DNA]</scope>
    <source>
        <strain evidence="6 7">ASD4241</strain>
    </source>
</reference>
<protein>
    <submittedName>
        <fullName evidence="6">Sulfatase-like hydrolase/transferase</fullName>
    </submittedName>
</protein>
<evidence type="ECO:0000256" key="3">
    <source>
        <dbReference type="ARBA" id="ARBA00022801"/>
    </source>
</evidence>
<dbReference type="InterPro" id="IPR000917">
    <property type="entry name" value="Sulfatase_N"/>
</dbReference>
<accession>A0ABS6KF04</accession>
<dbReference type="RefSeq" id="WP_238727593.1">
    <property type="nucleotide sequence ID" value="NZ_JAHQCX010000029.1"/>
</dbReference>
<feature type="domain" description="Sulfatase N-terminal" evidence="5">
    <location>
        <begin position="4"/>
        <end position="346"/>
    </location>
</feature>
<dbReference type="InterPro" id="IPR050738">
    <property type="entry name" value="Sulfatase"/>
</dbReference>
<evidence type="ECO:0000313" key="6">
    <source>
        <dbReference type="EMBL" id="MBU9729112.1"/>
    </source>
</evidence>